<keyword evidence="1" id="KW-1133">Transmembrane helix</keyword>
<evidence type="ECO:0000313" key="3">
    <source>
        <dbReference type="EMBL" id="SDQ24315.1"/>
    </source>
</evidence>
<dbReference type="STRING" id="553311.SAMN05216231_1111"/>
<keyword evidence="1" id="KW-0812">Transmembrane</keyword>
<proteinExistence type="predicted"/>
<dbReference type="EMBL" id="FNKD01000001">
    <property type="protein sequence ID" value="SDQ24315.1"/>
    <property type="molecule type" value="Genomic_DNA"/>
</dbReference>
<dbReference type="RefSeq" id="WP_175559439.1">
    <property type="nucleotide sequence ID" value="NZ_FNKD01000001.1"/>
</dbReference>
<keyword evidence="4" id="KW-1185">Reference proteome</keyword>
<feature type="transmembrane region" description="Helical" evidence="1">
    <location>
        <begin position="101"/>
        <end position="125"/>
    </location>
</feature>
<name>A0A1H0ZA67_9BACI</name>
<protein>
    <recommendedName>
        <fullName evidence="2">DUF1648 domain-containing protein</fullName>
    </recommendedName>
</protein>
<organism evidence="3 4">
    <name type="scientific">Virgibacillus salinus</name>
    <dbReference type="NCBI Taxonomy" id="553311"/>
    <lineage>
        <taxon>Bacteria</taxon>
        <taxon>Bacillati</taxon>
        <taxon>Bacillota</taxon>
        <taxon>Bacilli</taxon>
        <taxon>Bacillales</taxon>
        <taxon>Bacillaceae</taxon>
        <taxon>Virgibacillus</taxon>
    </lineage>
</organism>
<gene>
    <name evidence="3" type="ORF">SAMN05216231_1111</name>
</gene>
<sequence length="164" mass="18359">MKNHPKIKVPATKWEKFLNISSVIILICSIVYVIQAYNSLPESVPTHFNAKGEADAWGNKGTVLLMPGIAFVSFIIMYFVTKVPHTFNYMVRVTEENAPRLYALARTFMAAINLEMVAIFSYIAWAMVQSANSGTGLGISFVFFVIIVPIATIISFMIKMNRVK</sequence>
<accession>A0A1H0ZA67</accession>
<reference evidence="3 4" key="1">
    <citation type="submission" date="2016-10" db="EMBL/GenBank/DDBJ databases">
        <authorList>
            <person name="de Groot N.N."/>
        </authorList>
    </citation>
    <scope>NUCLEOTIDE SEQUENCE [LARGE SCALE GENOMIC DNA]</scope>
    <source>
        <strain evidence="3 4">CGMCC 1.10449</strain>
    </source>
</reference>
<dbReference type="Proteomes" id="UP000199444">
    <property type="component" value="Unassembled WGS sequence"/>
</dbReference>
<feature type="transmembrane region" description="Helical" evidence="1">
    <location>
        <begin position="20"/>
        <end position="37"/>
    </location>
</feature>
<dbReference type="AlphaFoldDB" id="A0A1H0ZA67"/>
<evidence type="ECO:0000256" key="1">
    <source>
        <dbReference type="SAM" id="Phobius"/>
    </source>
</evidence>
<feature type="transmembrane region" description="Helical" evidence="1">
    <location>
        <begin position="137"/>
        <end position="158"/>
    </location>
</feature>
<feature type="domain" description="DUF1648" evidence="2">
    <location>
        <begin position="24"/>
        <end position="70"/>
    </location>
</feature>
<feature type="transmembrane region" description="Helical" evidence="1">
    <location>
        <begin position="57"/>
        <end position="80"/>
    </location>
</feature>
<evidence type="ECO:0000259" key="2">
    <source>
        <dbReference type="Pfam" id="PF07853"/>
    </source>
</evidence>
<dbReference type="Pfam" id="PF07853">
    <property type="entry name" value="DUF1648"/>
    <property type="match status" value="1"/>
</dbReference>
<dbReference type="InterPro" id="IPR012867">
    <property type="entry name" value="DUF1648"/>
</dbReference>
<evidence type="ECO:0000313" key="4">
    <source>
        <dbReference type="Proteomes" id="UP000199444"/>
    </source>
</evidence>
<keyword evidence="1" id="KW-0472">Membrane</keyword>